<dbReference type="AlphaFoldDB" id="A0A5C1QEA7"/>
<feature type="domain" description="Phosphatidic acid phosphatase type 2/haloperoxidase" evidence="2">
    <location>
        <begin position="48"/>
        <end position="157"/>
    </location>
</feature>
<keyword evidence="1" id="KW-1133">Transmembrane helix</keyword>
<accession>A0A5C1QEA7</accession>
<feature type="transmembrane region" description="Helical" evidence="1">
    <location>
        <begin position="253"/>
        <end position="270"/>
    </location>
</feature>
<sequence>MDFNILFFIQKIGEPLIPIMKFVSLLGYGELYIVLVAFLYWSINYKSAIRVGFTLFLGTQINMASKLTLKSPRPYWLDSSISAHGAEDSFGMPSGHAQGSMLFWGQFAYTAKKNWFYIVTAVIIFLTGVSRVILGVHFPSQVVVGWLLGFFTIVTTNYFEKPFIRWFSKKRLISQLALILIFSSISIIYIGVLSYIQEPWSIPDNWINCSASLRDSFIGLIQVSGMLFGFISGAILLKRYFTFNSDGTIFKRGLRFLGGLIVIFSIWYGLKFDSYILQYLRSLLFGFSISFLWPWICIRIKLS</sequence>
<dbReference type="RefSeq" id="WP_149569155.1">
    <property type="nucleotide sequence ID" value="NZ_CP035807.1"/>
</dbReference>
<name>A0A5C1QEA7_9SPIO</name>
<dbReference type="Pfam" id="PF01569">
    <property type="entry name" value="PAP2"/>
    <property type="match status" value="1"/>
</dbReference>
<feature type="transmembrane region" description="Helical" evidence="1">
    <location>
        <begin position="216"/>
        <end position="241"/>
    </location>
</feature>
<evidence type="ECO:0000256" key="1">
    <source>
        <dbReference type="SAM" id="Phobius"/>
    </source>
</evidence>
<proteinExistence type="predicted"/>
<keyword evidence="1" id="KW-0472">Membrane</keyword>
<dbReference type="InterPro" id="IPR036938">
    <property type="entry name" value="PAP2/HPO_sf"/>
</dbReference>
<organism evidence="3 4">
    <name type="scientific">Thiospirochaeta perfilievii</name>
    <dbReference type="NCBI Taxonomy" id="252967"/>
    <lineage>
        <taxon>Bacteria</taxon>
        <taxon>Pseudomonadati</taxon>
        <taxon>Spirochaetota</taxon>
        <taxon>Spirochaetia</taxon>
        <taxon>Spirochaetales</taxon>
        <taxon>Spirochaetaceae</taxon>
        <taxon>Thiospirochaeta</taxon>
    </lineage>
</organism>
<feature type="transmembrane region" description="Helical" evidence="1">
    <location>
        <begin position="276"/>
        <end position="298"/>
    </location>
</feature>
<gene>
    <name evidence="3" type="ORF">EW093_14870</name>
</gene>
<dbReference type="OrthoDB" id="9789113at2"/>
<dbReference type="KEGG" id="sper:EW093_14870"/>
<protein>
    <submittedName>
        <fullName evidence="3">Phosphatase PAP2 family protein</fullName>
    </submittedName>
</protein>
<feature type="transmembrane region" description="Helical" evidence="1">
    <location>
        <begin position="172"/>
        <end position="196"/>
    </location>
</feature>
<dbReference type="SUPFAM" id="SSF48317">
    <property type="entry name" value="Acid phosphatase/Vanadium-dependent haloperoxidase"/>
    <property type="match status" value="1"/>
</dbReference>
<reference evidence="3 4" key="2">
    <citation type="submission" date="2019-09" db="EMBL/GenBank/DDBJ databases">
        <title>Complete Genome Sequence and Methylome Analysis of free living Spirochaetas.</title>
        <authorList>
            <person name="Leshcheva N."/>
            <person name="Mikheeva N."/>
        </authorList>
    </citation>
    <scope>NUCLEOTIDE SEQUENCE [LARGE SCALE GENOMIC DNA]</scope>
    <source>
        <strain evidence="3 4">P</strain>
    </source>
</reference>
<keyword evidence="1" id="KW-0812">Transmembrane</keyword>
<dbReference type="PANTHER" id="PTHR14969">
    <property type="entry name" value="SPHINGOSINE-1-PHOSPHATE PHOSPHOHYDROLASE"/>
    <property type="match status" value="1"/>
</dbReference>
<feature type="transmembrane region" description="Helical" evidence="1">
    <location>
        <begin position="115"/>
        <end position="134"/>
    </location>
</feature>
<keyword evidence="4" id="KW-1185">Reference proteome</keyword>
<evidence type="ECO:0000313" key="4">
    <source>
        <dbReference type="Proteomes" id="UP000323824"/>
    </source>
</evidence>
<feature type="transmembrane region" description="Helical" evidence="1">
    <location>
        <begin position="140"/>
        <end position="160"/>
    </location>
</feature>
<evidence type="ECO:0000259" key="2">
    <source>
        <dbReference type="SMART" id="SM00014"/>
    </source>
</evidence>
<dbReference type="InterPro" id="IPR000326">
    <property type="entry name" value="PAP2/HPO"/>
</dbReference>
<dbReference type="Proteomes" id="UP000323824">
    <property type="component" value="Chromosome"/>
</dbReference>
<feature type="transmembrane region" description="Helical" evidence="1">
    <location>
        <begin position="21"/>
        <end position="41"/>
    </location>
</feature>
<dbReference type="Gene3D" id="1.20.144.10">
    <property type="entry name" value="Phosphatidic acid phosphatase type 2/haloperoxidase"/>
    <property type="match status" value="1"/>
</dbReference>
<reference evidence="3 4" key="1">
    <citation type="submission" date="2019-02" db="EMBL/GenBank/DDBJ databases">
        <authorList>
            <person name="Fomenkov A."/>
            <person name="Dubinina G."/>
            <person name="Grabovich M."/>
            <person name="Vincze T."/>
            <person name="Roberts R.J."/>
        </authorList>
    </citation>
    <scope>NUCLEOTIDE SEQUENCE [LARGE SCALE GENOMIC DNA]</scope>
    <source>
        <strain evidence="3 4">P</strain>
    </source>
</reference>
<dbReference type="PANTHER" id="PTHR14969:SF13">
    <property type="entry name" value="AT30094P"/>
    <property type="match status" value="1"/>
</dbReference>
<evidence type="ECO:0000313" key="3">
    <source>
        <dbReference type="EMBL" id="QEN05921.1"/>
    </source>
</evidence>
<dbReference type="EMBL" id="CP035807">
    <property type="protein sequence ID" value="QEN05921.1"/>
    <property type="molecule type" value="Genomic_DNA"/>
</dbReference>
<dbReference type="SMART" id="SM00014">
    <property type="entry name" value="acidPPc"/>
    <property type="match status" value="1"/>
</dbReference>